<keyword evidence="9 11" id="KW-0472">Membrane</keyword>
<keyword evidence="3" id="KW-0813">Transport</keyword>
<dbReference type="SUPFAM" id="SSF90123">
    <property type="entry name" value="ABC transporter transmembrane region"/>
    <property type="match status" value="2"/>
</dbReference>
<evidence type="ECO:0000313" key="15">
    <source>
        <dbReference type="Proteomes" id="UP000077671"/>
    </source>
</evidence>
<evidence type="ECO:0000256" key="4">
    <source>
        <dbReference type="ARBA" id="ARBA00022692"/>
    </source>
</evidence>
<evidence type="ECO:0000256" key="8">
    <source>
        <dbReference type="ARBA" id="ARBA00022989"/>
    </source>
</evidence>
<dbReference type="GO" id="GO:0090374">
    <property type="term" value="P:oligopeptide export from mitochondrion"/>
    <property type="evidence" value="ECO:0007669"/>
    <property type="project" value="TreeGrafter"/>
</dbReference>
<evidence type="ECO:0000256" key="1">
    <source>
        <dbReference type="ARBA" id="ARBA00004141"/>
    </source>
</evidence>
<dbReference type="Gene3D" id="3.40.50.300">
    <property type="entry name" value="P-loop containing nucleotide triphosphate hydrolases"/>
    <property type="match status" value="2"/>
</dbReference>
<comment type="caution">
    <text evidence="14">The sequence shown here is derived from an EMBL/GenBank/DDBJ whole genome shotgun (WGS) entry which is preliminary data.</text>
</comment>
<feature type="transmembrane region" description="Helical" evidence="11">
    <location>
        <begin position="1143"/>
        <end position="1169"/>
    </location>
</feature>
<feature type="transmembrane region" description="Helical" evidence="11">
    <location>
        <begin position="381"/>
        <end position="403"/>
    </location>
</feature>
<dbReference type="PANTHER" id="PTHR43394">
    <property type="entry name" value="ATP-DEPENDENT PERMEASE MDL1, MITOCHONDRIAL"/>
    <property type="match status" value="1"/>
</dbReference>
<dbReference type="Gene3D" id="1.20.1560.10">
    <property type="entry name" value="ABC transporter type 1, transmembrane domain"/>
    <property type="match status" value="2"/>
</dbReference>
<feature type="transmembrane region" description="Helical" evidence="11">
    <location>
        <begin position="163"/>
        <end position="185"/>
    </location>
</feature>
<feature type="transmembrane region" description="Helical" evidence="11">
    <location>
        <begin position="1041"/>
        <end position="1063"/>
    </location>
</feature>
<evidence type="ECO:0000259" key="12">
    <source>
        <dbReference type="PROSITE" id="PS50893"/>
    </source>
</evidence>
<feature type="compositionally biased region" description="Basic and acidic residues" evidence="10">
    <location>
        <begin position="536"/>
        <end position="549"/>
    </location>
</feature>
<evidence type="ECO:0000256" key="9">
    <source>
        <dbReference type="ARBA" id="ARBA00023136"/>
    </source>
</evidence>
<feature type="transmembrane region" description="Helical" evidence="11">
    <location>
        <begin position="346"/>
        <end position="369"/>
    </location>
</feature>
<feature type="domain" description="ABC transporter" evidence="12">
    <location>
        <begin position="441"/>
        <end position="767"/>
    </location>
</feature>
<evidence type="ECO:0000256" key="10">
    <source>
        <dbReference type="SAM" id="MobiDB-lite"/>
    </source>
</evidence>
<reference evidence="14" key="2">
    <citation type="journal article" date="2019" name="IMA Fungus">
        <title>Genome sequencing and comparison of five Tilletia species to identify candidate genes for the detection of regulated species infecting wheat.</title>
        <authorList>
            <person name="Nguyen H.D.T."/>
            <person name="Sultana T."/>
            <person name="Kesanakurti P."/>
            <person name="Hambleton S."/>
        </authorList>
    </citation>
    <scope>NUCLEOTIDE SEQUENCE</scope>
    <source>
        <strain evidence="14">DAOMC 238032</strain>
    </source>
</reference>
<feature type="domain" description="ABC transporter" evidence="12">
    <location>
        <begin position="1274"/>
        <end position="1513"/>
    </location>
</feature>
<feature type="region of interest" description="Disordered" evidence="10">
    <location>
        <begin position="847"/>
        <end position="869"/>
    </location>
</feature>
<dbReference type="InterPro" id="IPR003593">
    <property type="entry name" value="AAA+_ATPase"/>
</dbReference>
<keyword evidence="8 11" id="KW-1133">Transmembrane helix</keyword>
<feature type="transmembrane region" description="Helical" evidence="11">
    <location>
        <begin position="919"/>
        <end position="942"/>
    </location>
</feature>
<feature type="region of interest" description="Disordered" evidence="10">
    <location>
        <begin position="44"/>
        <end position="79"/>
    </location>
</feature>
<dbReference type="InterPro" id="IPR036640">
    <property type="entry name" value="ABC1_TM_sf"/>
</dbReference>
<dbReference type="InterPro" id="IPR027417">
    <property type="entry name" value="P-loop_NTPase"/>
</dbReference>
<gene>
    <name evidence="14" type="ORF">A4X03_0g6537</name>
</gene>
<dbReference type="InterPro" id="IPR011527">
    <property type="entry name" value="ABC1_TM_dom"/>
</dbReference>
<feature type="compositionally biased region" description="Basic and acidic residues" evidence="10">
    <location>
        <begin position="518"/>
        <end position="530"/>
    </location>
</feature>
<feature type="domain" description="ABC transmembrane type-1" evidence="13">
    <location>
        <begin position="923"/>
        <end position="1209"/>
    </location>
</feature>
<dbReference type="Pfam" id="PF00005">
    <property type="entry name" value="ABC_tran"/>
    <property type="match status" value="3"/>
</dbReference>
<protein>
    <recommendedName>
        <fullName evidence="16">Bile salt export pump</fullName>
    </recommendedName>
</protein>
<evidence type="ECO:0000313" key="14">
    <source>
        <dbReference type="EMBL" id="KAE8249948.1"/>
    </source>
</evidence>
<dbReference type="PROSITE" id="PS50893">
    <property type="entry name" value="ABC_TRANSPORTER_2"/>
    <property type="match status" value="2"/>
</dbReference>
<dbReference type="GO" id="GO:0005743">
    <property type="term" value="C:mitochondrial inner membrane"/>
    <property type="evidence" value="ECO:0007669"/>
    <property type="project" value="TreeGrafter"/>
</dbReference>
<evidence type="ECO:0000256" key="7">
    <source>
        <dbReference type="ARBA" id="ARBA00022840"/>
    </source>
</evidence>
<dbReference type="GO" id="GO:0005524">
    <property type="term" value="F:ATP binding"/>
    <property type="evidence" value="ECO:0007669"/>
    <property type="project" value="UniProtKB-KW"/>
</dbReference>
<keyword evidence="6" id="KW-0547">Nucleotide-binding</keyword>
<evidence type="ECO:0000256" key="6">
    <source>
        <dbReference type="ARBA" id="ARBA00022741"/>
    </source>
</evidence>
<name>A0A8T8SWW6_9BASI</name>
<dbReference type="CDD" id="cd03249">
    <property type="entry name" value="ABC_MTABC3_MDL1_MDL2"/>
    <property type="match status" value="1"/>
</dbReference>
<feature type="transmembrane region" description="Helical" evidence="11">
    <location>
        <begin position="261"/>
        <end position="281"/>
    </location>
</feature>
<reference evidence="14" key="1">
    <citation type="submission" date="2016-04" db="EMBL/GenBank/DDBJ databases">
        <authorList>
            <person name="Nguyen H.D."/>
            <person name="Kesanakurti P."/>
            <person name="Cullis J."/>
            <person name="Levesque C.A."/>
            <person name="Hambleton S."/>
        </authorList>
    </citation>
    <scope>NUCLEOTIDE SEQUENCE</scope>
    <source>
        <strain evidence="14">DAOMC 238032</strain>
    </source>
</reference>
<sequence>ASFCFFSVRNNLTVPTANYHLLTPPSKGKKVMVSEILATSAASASPSSNSESSAVETPPVNEKDVALATSPRKTNLEKLSRHQTKAPLFLYLFTFGPPISLRSPSAFFTHPRTLYFIGFVSAIIAAGTIPSLDLNYGYWVNALSRVDITNDERTSISNRTAGVSAALGLANAIFTTIYFTAFCLASERLSSDLRETYVAATLAQDVSFFDLHGPGEVASRVSKDVNNVRVAFGEKTAYLIYGVSNLVVALSFAFARSPKVAGIMFGLIPLTIAAFAILGIFSEKIGAPAAAMEGRVATYVEQMLSSPRVVQAFSMQAALVQRLEKAMLSPLRVLGRRRAAIRGAEVSTLFFIIFGAYALFFAWGAFLISHGYTSVGASTTAFWSAINSIFGLANVVPHVPGIINGFLSLRTLRTTIERQPKIDVRDEGGVTLPPGSFESSFELKDVTFAYAARPAHASLRDVSLKIEPGKMTALVGPSGSGKSTIASLLIREADPETSNVLSEEDAALMAFIAESNKREKNKGEKDDKKADKKAKGKNDSASESEKPELDVEVADRVKGHGVVCYAGHDLRTLNVKWLRSQVAVVQQHPQLFTGTVFANVAAGLVSTPYEWIDDGKSEIDLSKEEKERYDATRAKVQSALEKAQAWEFVQRLPQGVDTVISGGRTGVLSGGQRQRVAIARALVSEPMMLALDEATSALDSSTEERIRLMLEEEQRTRGMTVVTIAHRLSTVEKADRILVIDQGRVVDDGTHEELMQSGRKNRTYRKMVLRQRAVAQGDEPDDVEVEALTSAGTETESGDMLTRVASASYGHERDERPGLQTANSGIGSSALALAADSHTAIQRLNSRSASTPHGHQTAEPSSTPAQHAAARRRYQAAALSWGGIVAVPAPTSSQHHGPTDVPTMKRLGRTLWARARPQMSFFAIGCIASVFVGVAFPLISWLTGHGIAALGLPDPVELRRQSYKWSLYLLLIAFVVFIACGMQGWFLEVASDRTLRLFQRDTLESLLSQEIGYFDAEDQASGGLTAALTSHPEKVGNASGIIFGQLLMSIVNVFGSVLLAFLLNWRGAVVELSPLILVAIFAYTNVVFLEKYETMATRPVQHASAYVSEQIDGIRTVAALGRQEAVLHTFRTKNKRLRNRIKYLVNGAFGYSMNTASMLFIASLVFYWSGVLLNRGQATNVEVFGGMEAVIVGSFSLMRLASLLPDYARGLSSLRVLTDWLERVPKIAKYVLVKPSEGDDNRTDQPKKHDGSSGAGSEDYKKDEGMFDSVAQDIVFSDVEMRYPQRPDHPALRSLDLTIKAGETTAFVGTSGSGKSSCLNLLSRFYDPVAGSITCGGIDIRAMPLDEWRGRAALVSQDPVLYEGSVRWNLKLGAIDPESVTDEEIRFACEQACILDFILSLPGGFDEDLGMKGMNLSGGQKQRLCIARALLRKPEILLLDEATSALDAESEATVQLALERASKGRTTVVIAHRLSTIRKADTIHVVEDGRIVESGSHAELLARKGRYLELIEAQL</sequence>
<dbReference type="GO" id="GO:0016887">
    <property type="term" value="F:ATP hydrolysis activity"/>
    <property type="evidence" value="ECO:0007669"/>
    <property type="project" value="InterPro"/>
</dbReference>
<dbReference type="InterPro" id="IPR017871">
    <property type="entry name" value="ABC_transporter-like_CS"/>
</dbReference>
<evidence type="ECO:0000256" key="3">
    <source>
        <dbReference type="ARBA" id="ARBA00022448"/>
    </source>
</evidence>
<feature type="transmembrane region" description="Helical" evidence="11">
    <location>
        <begin position="1069"/>
        <end position="1089"/>
    </location>
</feature>
<accession>A0A8T8SWW6</accession>
<feature type="region of interest" description="Disordered" evidence="10">
    <location>
        <begin position="1237"/>
        <end position="1262"/>
    </location>
</feature>
<feature type="transmembrane region" description="Helical" evidence="11">
    <location>
        <begin position="113"/>
        <end position="132"/>
    </location>
</feature>
<feature type="compositionally biased region" description="Low complexity" evidence="10">
    <location>
        <begin position="44"/>
        <end position="54"/>
    </location>
</feature>
<comment type="subcellular location">
    <subcellularLocation>
        <location evidence="1">Membrane</location>
        <topology evidence="1">Multi-pass membrane protein</topology>
    </subcellularLocation>
</comment>
<dbReference type="Proteomes" id="UP000077671">
    <property type="component" value="Unassembled WGS sequence"/>
</dbReference>
<evidence type="ECO:0000256" key="5">
    <source>
        <dbReference type="ARBA" id="ARBA00022737"/>
    </source>
</evidence>
<dbReference type="PROSITE" id="PS00211">
    <property type="entry name" value="ABC_TRANSPORTER_1"/>
    <property type="match status" value="2"/>
</dbReference>
<proteinExistence type="inferred from homology"/>
<dbReference type="CDD" id="cd18577">
    <property type="entry name" value="ABC_6TM_Pgp_ABCB1_D1_like"/>
    <property type="match status" value="1"/>
</dbReference>
<evidence type="ECO:0000256" key="2">
    <source>
        <dbReference type="ARBA" id="ARBA00007577"/>
    </source>
</evidence>
<dbReference type="EMBL" id="LWDD02001280">
    <property type="protein sequence ID" value="KAE8249948.1"/>
    <property type="molecule type" value="Genomic_DNA"/>
</dbReference>
<evidence type="ECO:0000256" key="11">
    <source>
        <dbReference type="SAM" id="Phobius"/>
    </source>
</evidence>
<feature type="transmembrane region" description="Helical" evidence="11">
    <location>
        <begin position="238"/>
        <end position="255"/>
    </location>
</feature>
<dbReference type="FunFam" id="3.40.50.300:FF:000913">
    <property type="entry name" value="ABC multidrug transporter SitT"/>
    <property type="match status" value="1"/>
</dbReference>
<feature type="transmembrane region" description="Helical" evidence="11">
    <location>
        <begin position="965"/>
        <end position="987"/>
    </location>
</feature>
<keyword evidence="7" id="KW-0067">ATP-binding</keyword>
<dbReference type="SUPFAM" id="SSF52540">
    <property type="entry name" value="P-loop containing nucleoside triphosphate hydrolases"/>
    <property type="match status" value="2"/>
</dbReference>
<dbReference type="PROSITE" id="PS50929">
    <property type="entry name" value="ABC_TM1F"/>
    <property type="match status" value="2"/>
</dbReference>
<feature type="non-terminal residue" evidence="14">
    <location>
        <position position="1"/>
    </location>
</feature>
<feature type="domain" description="ABC transmembrane type-1" evidence="13">
    <location>
        <begin position="116"/>
        <end position="404"/>
    </location>
</feature>
<evidence type="ECO:0000259" key="13">
    <source>
        <dbReference type="PROSITE" id="PS50929"/>
    </source>
</evidence>
<dbReference type="Pfam" id="PF00664">
    <property type="entry name" value="ABC_membrane"/>
    <property type="match status" value="2"/>
</dbReference>
<organism evidence="14 15">
    <name type="scientific">Tilletia caries</name>
    <name type="common">wheat bunt fungus</name>
    <dbReference type="NCBI Taxonomy" id="13290"/>
    <lineage>
        <taxon>Eukaryota</taxon>
        <taxon>Fungi</taxon>
        <taxon>Dikarya</taxon>
        <taxon>Basidiomycota</taxon>
        <taxon>Ustilaginomycotina</taxon>
        <taxon>Exobasidiomycetes</taxon>
        <taxon>Tilletiales</taxon>
        <taxon>Tilletiaceae</taxon>
        <taxon>Tilletia</taxon>
    </lineage>
</organism>
<dbReference type="PANTHER" id="PTHR43394:SF11">
    <property type="entry name" value="ATP-BINDING CASSETTE TRANSPORTER"/>
    <property type="match status" value="1"/>
</dbReference>
<dbReference type="CDD" id="cd18578">
    <property type="entry name" value="ABC_6TM_Pgp_ABCB1_D2_like"/>
    <property type="match status" value="1"/>
</dbReference>
<feature type="compositionally biased region" description="Basic and acidic residues" evidence="10">
    <location>
        <begin position="1237"/>
        <end position="1251"/>
    </location>
</feature>
<dbReference type="InterPro" id="IPR039421">
    <property type="entry name" value="Type_1_exporter"/>
</dbReference>
<comment type="similarity">
    <text evidence="2">Belongs to the ABC transporter superfamily. ABCB family. Multidrug resistance exporter (TC 3.A.1.201) subfamily.</text>
</comment>
<dbReference type="GO" id="GO:0015421">
    <property type="term" value="F:ABC-type oligopeptide transporter activity"/>
    <property type="evidence" value="ECO:0007669"/>
    <property type="project" value="TreeGrafter"/>
</dbReference>
<keyword evidence="4 11" id="KW-0812">Transmembrane</keyword>
<feature type="region of interest" description="Disordered" evidence="10">
    <location>
        <begin position="518"/>
        <end position="549"/>
    </location>
</feature>
<keyword evidence="5" id="KW-0677">Repeat</keyword>
<evidence type="ECO:0008006" key="16">
    <source>
        <dbReference type="Google" id="ProtNLM"/>
    </source>
</evidence>
<dbReference type="InterPro" id="IPR003439">
    <property type="entry name" value="ABC_transporter-like_ATP-bd"/>
</dbReference>
<feature type="compositionally biased region" description="Polar residues" evidence="10">
    <location>
        <begin position="847"/>
        <end position="864"/>
    </location>
</feature>
<dbReference type="SMART" id="SM00382">
    <property type="entry name" value="AAA"/>
    <property type="match status" value="2"/>
</dbReference>